<evidence type="ECO:0000313" key="6">
    <source>
        <dbReference type="Proteomes" id="UP000507470"/>
    </source>
</evidence>
<reference evidence="5 6" key="1">
    <citation type="submission" date="2020-06" db="EMBL/GenBank/DDBJ databases">
        <authorList>
            <person name="Li R."/>
            <person name="Bekaert M."/>
        </authorList>
    </citation>
    <scope>NUCLEOTIDE SEQUENCE [LARGE SCALE GENOMIC DNA]</scope>
    <source>
        <strain evidence="6">wild</strain>
    </source>
</reference>
<dbReference type="AlphaFoldDB" id="A0A6J8AZ99"/>
<keyword evidence="2" id="KW-0694">RNA-binding</keyword>
<dbReference type="PANTHER" id="PTHR17408:SF0">
    <property type="entry name" value="HISTONE RNA HAIRPIN-BINDING PROTEIN"/>
    <property type="match status" value="1"/>
</dbReference>
<evidence type="ECO:0000256" key="2">
    <source>
        <dbReference type="ARBA" id="ARBA00022884"/>
    </source>
</evidence>
<dbReference type="Pfam" id="PF15247">
    <property type="entry name" value="SLBP_RNA_bind"/>
    <property type="match status" value="1"/>
</dbReference>
<dbReference type="PANTHER" id="PTHR17408">
    <property type="entry name" value="HISTONE RNA HAIRPIN-BINDING PROTEIN"/>
    <property type="match status" value="1"/>
</dbReference>
<feature type="compositionally biased region" description="Basic and acidic residues" evidence="3">
    <location>
        <begin position="139"/>
        <end position="162"/>
    </location>
</feature>
<feature type="region of interest" description="Disordered" evidence="3">
    <location>
        <begin position="109"/>
        <end position="167"/>
    </location>
</feature>
<feature type="compositionally biased region" description="Low complexity" evidence="3">
    <location>
        <begin position="267"/>
        <end position="279"/>
    </location>
</feature>
<evidence type="ECO:0000313" key="5">
    <source>
        <dbReference type="EMBL" id="CAC5376737.1"/>
    </source>
</evidence>
<dbReference type="InterPro" id="IPR029344">
    <property type="entry name" value="SLBP_RNA_bind"/>
</dbReference>
<feature type="region of interest" description="Disordered" evidence="3">
    <location>
        <begin position="1"/>
        <end position="51"/>
    </location>
</feature>
<gene>
    <name evidence="5" type="ORF">MCOR_13281</name>
</gene>
<dbReference type="EMBL" id="CACVKT020002230">
    <property type="protein sequence ID" value="CAC5376737.1"/>
    <property type="molecule type" value="Genomic_DNA"/>
</dbReference>
<evidence type="ECO:0000256" key="3">
    <source>
        <dbReference type="SAM" id="MobiDB-lite"/>
    </source>
</evidence>
<accession>A0A6J8AZ99</accession>
<dbReference type="GO" id="GO:0006398">
    <property type="term" value="P:mRNA 3'-end processing by stem-loop binding and cleavage"/>
    <property type="evidence" value="ECO:0007669"/>
    <property type="project" value="TreeGrafter"/>
</dbReference>
<dbReference type="Gene3D" id="1.10.8.1120">
    <property type="entry name" value="Histone RNA hairpin-binding protein RNA-binding domain"/>
    <property type="match status" value="1"/>
</dbReference>
<feature type="domain" description="Histone RNA hairpin-binding protein RNA-binding" evidence="4">
    <location>
        <begin position="164"/>
        <end position="232"/>
    </location>
</feature>
<comment type="similarity">
    <text evidence="1">Belongs to the SLBP family.</text>
</comment>
<dbReference type="GO" id="GO:0071204">
    <property type="term" value="C:histone pre-mRNA 3'end processing complex"/>
    <property type="evidence" value="ECO:0007669"/>
    <property type="project" value="TreeGrafter"/>
</dbReference>
<evidence type="ECO:0000256" key="1">
    <source>
        <dbReference type="ARBA" id="ARBA00006151"/>
    </source>
</evidence>
<feature type="compositionally biased region" description="Basic and acidic residues" evidence="3">
    <location>
        <begin position="1"/>
        <end position="31"/>
    </location>
</feature>
<dbReference type="GO" id="GO:0071207">
    <property type="term" value="F:histone pre-mRNA stem-loop binding"/>
    <property type="evidence" value="ECO:0007669"/>
    <property type="project" value="TreeGrafter"/>
</dbReference>
<proteinExistence type="inferred from homology"/>
<organism evidence="5 6">
    <name type="scientific">Mytilus coruscus</name>
    <name type="common">Sea mussel</name>
    <dbReference type="NCBI Taxonomy" id="42192"/>
    <lineage>
        <taxon>Eukaryota</taxon>
        <taxon>Metazoa</taxon>
        <taxon>Spiralia</taxon>
        <taxon>Lophotrochozoa</taxon>
        <taxon>Mollusca</taxon>
        <taxon>Bivalvia</taxon>
        <taxon>Autobranchia</taxon>
        <taxon>Pteriomorphia</taxon>
        <taxon>Mytilida</taxon>
        <taxon>Mytiloidea</taxon>
        <taxon>Mytilidae</taxon>
        <taxon>Mytilinae</taxon>
        <taxon>Mytilus</taxon>
    </lineage>
</organism>
<dbReference type="GO" id="GO:0051028">
    <property type="term" value="P:mRNA transport"/>
    <property type="evidence" value="ECO:0007669"/>
    <property type="project" value="TreeGrafter"/>
</dbReference>
<dbReference type="OrthoDB" id="265795at2759"/>
<feature type="region of interest" description="Disordered" evidence="3">
    <location>
        <begin position="247"/>
        <end position="279"/>
    </location>
</feature>
<dbReference type="FunFam" id="1.10.8.1120:FF:000001">
    <property type="entry name" value="Histone RNA hairpin-binding protein-like"/>
    <property type="match status" value="1"/>
</dbReference>
<keyword evidence="6" id="KW-1185">Reference proteome</keyword>
<dbReference type="GO" id="GO:0005737">
    <property type="term" value="C:cytoplasm"/>
    <property type="evidence" value="ECO:0007669"/>
    <property type="project" value="TreeGrafter"/>
</dbReference>
<dbReference type="InterPro" id="IPR026502">
    <property type="entry name" value="SLBP1/SLBP2"/>
</dbReference>
<dbReference type="InterPro" id="IPR038294">
    <property type="entry name" value="SLBP_RNA_bind_sf"/>
</dbReference>
<dbReference type="GO" id="GO:0003729">
    <property type="term" value="F:mRNA binding"/>
    <property type="evidence" value="ECO:0007669"/>
    <property type="project" value="InterPro"/>
</dbReference>
<sequence>MTTEMRKRDLDAHRRSRDRRNQHFSRREEKSSGPLSPLRSPMNRKIQSDINCEKNRDRRGCWKQLGLTDEFMDDENEYPELQCSKFMPESFTKLSNGLNMSWAEQVELEQENSSYTPDRSGKRLQWEQGADGNRFSGRRRLEMKGDDKREQKGARRGSPMEKETDEAILERRQKAVDYGKNTLAYDEYIKAVPKNQRKKGHPRTPNKFMKCSRRSWDCQVRYWRINLHQWDPPHVKQQMENRKNHIFDSSSEDTAYSTSPSDCEMESLSSSTTDSASTSSNINVHIKNQINKIKHEVDNIFPPPAYIQTADSKTEDNQTTDNQLEDKFFEDFELDLCLKEEEEIY</sequence>
<feature type="compositionally biased region" description="Polar residues" evidence="3">
    <location>
        <begin position="247"/>
        <end position="261"/>
    </location>
</feature>
<evidence type="ECO:0000259" key="4">
    <source>
        <dbReference type="Pfam" id="PF15247"/>
    </source>
</evidence>
<dbReference type="Proteomes" id="UP000507470">
    <property type="component" value="Unassembled WGS sequence"/>
</dbReference>
<protein>
    <submittedName>
        <fullName evidence="5">SLBP</fullName>
    </submittedName>
</protein>
<name>A0A6J8AZ99_MYTCO</name>